<feature type="domain" description="Flagellar basal body rod protein N-terminal" evidence="6">
    <location>
        <begin position="6"/>
        <end position="33"/>
    </location>
</feature>
<keyword evidence="10" id="KW-0282">Flagellum</keyword>
<proteinExistence type="inferred from homology"/>
<dbReference type="Pfam" id="PF07559">
    <property type="entry name" value="FlgE_D2"/>
    <property type="match status" value="1"/>
</dbReference>
<dbReference type="GO" id="GO:0071978">
    <property type="term" value="P:bacterial-type flagellum-dependent swarming motility"/>
    <property type="evidence" value="ECO:0007669"/>
    <property type="project" value="TreeGrafter"/>
</dbReference>
<dbReference type="NCBIfam" id="TIGR03506">
    <property type="entry name" value="FlgEFG_subfam"/>
    <property type="match status" value="1"/>
</dbReference>
<keyword evidence="10" id="KW-0969">Cilium</keyword>
<evidence type="ECO:0000256" key="4">
    <source>
        <dbReference type="ARBA" id="ARBA00023143"/>
    </source>
</evidence>
<dbReference type="GO" id="GO:0009425">
    <property type="term" value="C:bacterial-type flagellum basal body"/>
    <property type="evidence" value="ECO:0007669"/>
    <property type="project" value="UniProtKB-SubCell"/>
</dbReference>
<dbReference type="InterPro" id="IPR010930">
    <property type="entry name" value="Flg_bb/hook_C_dom"/>
</dbReference>
<dbReference type="Proteomes" id="UP000518091">
    <property type="component" value="Unassembled WGS sequence"/>
</dbReference>
<comment type="caution">
    <text evidence="10">The sequence shown here is derived from an EMBL/GenBank/DDBJ whole genome shotgun (WGS) entry which is preliminary data.</text>
</comment>
<dbReference type="PANTHER" id="PTHR30435">
    <property type="entry name" value="FLAGELLAR PROTEIN"/>
    <property type="match status" value="1"/>
</dbReference>
<organism evidence="10 12">
    <name type="scientific">Billgrantia kenyensis</name>
    <dbReference type="NCBI Taxonomy" id="321266"/>
    <lineage>
        <taxon>Bacteria</taxon>
        <taxon>Pseudomonadati</taxon>
        <taxon>Pseudomonadota</taxon>
        <taxon>Gammaproteobacteria</taxon>
        <taxon>Oceanospirillales</taxon>
        <taxon>Halomonadaceae</taxon>
        <taxon>Billgrantia</taxon>
    </lineage>
</organism>
<evidence type="ECO:0000259" key="6">
    <source>
        <dbReference type="Pfam" id="PF00460"/>
    </source>
</evidence>
<dbReference type="GO" id="GO:0009424">
    <property type="term" value="C:bacterial-type flagellum hook"/>
    <property type="evidence" value="ECO:0007669"/>
    <property type="project" value="TreeGrafter"/>
</dbReference>
<evidence type="ECO:0000256" key="3">
    <source>
        <dbReference type="ARBA" id="ARBA00019015"/>
    </source>
</evidence>
<reference evidence="10 12" key="2">
    <citation type="submission" date="2020-07" db="EMBL/GenBank/DDBJ databases">
        <title>Identification of Halomonas strains.</title>
        <authorList>
            <person name="Xiao Z."/>
            <person name="Shen J."/>
        </authorList>
    </citation>
    <scope>NUCLEOTIDE SEQUENCE [LARGE SCALE GENOMIC DNA]</scope>
    <source>
        <strain evidence="10 12">DSM 17331</strain>
    </source>
</reference>
<dbReference type="Pfam" id="PF22692">
    <property type="entry name" value="LlgE_F_G_D1"/>
    <property type="match status" value="1"/>
</dbReference>
<feature type="domain" description="Flagellar hook protein FlgE D2" evidence="8">
    <location>
        <begin position="175"/>
        <end position="410"/>
    </location>
</feature>
<dbReference type="Proteomes" id="UP000814353">
    <property type="component" value="Unassembled WGS sequence"/>
</dbReference>
<comment type="similarity">
    <text evidence="2 5">Belongs to the flagella basal body rod proteins family.</text>
</comment>
<dbReference type="InterPro" id="IPR001444">
    <property type="entry name" value="Flag_bb_rod_N"/>
</dbReference>
<protein>
    <recommendedName>
        <fullName evidence="3 5">Flagellar hook protein FlgE</fullName>
    </recommendedName>
</protein>
<dbReference type="Pfam" id="PF00460">
    <property type="entry name" value="Flg_bb_rod"/>
    <property type="match status" value="1"/>
</dbReference>
<keyword evidence="13" id="KW-1185">Reference proteome</keyword>
<evidence type="ECO:0000313" key="12">
    <source>
        <dbReference type="Proteomes" id="UP000518091"/>
    </source>
</evidence>
<dbReference type="InterPro" id="IPR037925">
    <property type="entry name" value="FlgE/F/G-like"/>
</dbReference>
<dbReference type="Pfam" id="PF06429">
    <property type="entry name" value="Flg_bbr_C"/>
    <property type="match status" value="1"/>
</dbReference>
<dbReference type="GO" id="GO:0005829">
    <property type="term" value="C:cytosol"/>
    <property type="evidence" value="ECO:0007669"/>
    <property type="project" value="TreeGrafter"/>
</dbReference>
<dbReference type="RefSeq" id="WP_181514984.1">
    <property type="nucleotide sequence ID" value="NZ_JABFUB010000012.1"/>
</dbReference>
<evidence type="ECO:0000313" key="11">
    <source>
        <dbReference type="EMBL" id="MCG6662743.1"/>
    </source>
</evidence>
<evidence type="ECO:0000256" key="5">
    <source>
        <dbReference type="RuleBase" id="RU362116"/>
    </source>
</evidence>
<dbReference type="InterPro" id="IPR037058">
    <property type="entry name" value="Falgellar_hook_FlgE_sf"/>
</dbReference>
<evidence type="ECO:0000259" key="7">
    <source>
        <dbReference type="Pfam" id="PF06429"/>
    </source>
</evidence>
<comment type="subcellular location">
    <subcellularLocation>
        <location evidence="1 5">Bacterial flagellum basal body</location>
    </subcellularLocation>
</comment>
<evidence type="ECO:0000313" key="10">
    <source>
        <dbReference type="EMBL" id="MBA2779510.1"/>
    </source>
</evidence>
<dbReference type="InterPro" id="IPR011491">
    <property type="entry name" value="FlgE_D2"/>
</dbReference>
<dbReference type="EMBL" id="JABFUB010000012">
    <property type="protein sequence ID" value="MCG6662743.1"/>
    <property type="molecule type" value="Genomic_DNA"/>
</dbReference>
<sequence>MSFSQALSGLNSQSQKLGTIGNNIANSQTVGFKGSNVQFSDVFANSRVGLGTRVSAVLQNFSEGNIESTNRSLDLAVAGEGFFRYMDTSGEVVYSRNGQLNMQSNGDLVNAQGFQIMGYGLNAQGQVQVGGQPVPLNVSAEELEASATTNTSTVLNLDSRKNISDDLSVAEVGGTEISYHYANNFTVYDSLGNPVNTTVYYEKVGENLWQAKVVADGNYDADNDFMMRFNSNGTLVGVGDVIDQAVFDNVESEQAEVDAYNSFLEELAGLEDELDPMAPPAMGAELQAALADGRLNPRAGSTEEADINEVIADLMSATPTLADYDAVFTALADGDAGVGTGVAGLASAQTQLDAAVLARTQAIAGLTGSQQALTFNSTNGAEDVNFNLNLAGSTQFGNSSTVSSLTQNGYTSGTLVGITIDEDGTIMRNYSNEESRPAGQIALVSFRNPEGLTPAGDNVWRASAESGQELVGAPGTGLLGGIVSGAVETSNVDMARELVDMIVAQRAYQANSQTIKTQDELLQTAINLR</sequence>
<dbReference type="InterPro" id="IPR053967">
    <property type="entry name" value="LlgE_F_G-like_D1"/>
</dbReference>
<dbReference type="InterPro" id="IPR020013">
    <property type="entry name" value="Flagellar_FlgE/F/G"/>
</dbReference>
<comment type="function">
    <text evidence="5">A flexible structure which links the flagellar filament to the drive apparatus in the basal body.</text>
</comment>
<evidence type="ECO:0000256" key="1">
    <source>
        <dbReference type="ARBA" id="ARBA00004117"/>
    </source>
</evidence>
<evidence type="ECO:0000259" key="9">
    <source>
        <dbReference type="Pfam" id="PF22692"/>
    </source>
</evidence>
<keyword evidence="4 5" id="KW-0975">Bacterial flagellum</keyword>
<name>A0A7V9W1W4_9GAMM</name>
<keyword evidence="10" id="KW-0966">Cell projection</keyword>
<dbReference type="Gene3D" id="2.60.98.20">
    <property type="entry name" value="Flagellar hook protein FlgE"/>
    <property type="match status" value="2"/>
</dbReference>
<evidence type="ECO:0000256" key="2">
    <source>
        <dbReference type="ARBA" id="ARBA00009677"/>
    </source>
</evidence>
<dbReference type="SUPFAM" id="SSF117143">
    <property type="entry name" value="Flagellar hook protein flgE"/>
    <property type="match status" value="2"/>
</dbReference>
<feature type="domain" description="Flagellar basal-body/hook protein C-terminal" evidence="7">
    <location>
        <begin position="484"/>
        <end position="528"/>
    </location>
</feature>
<dbReference type="AlphaFoldDB" id="A0A7V9W1W4"/>
<dbReference type="EMBL" id="JACEFT010000012">
    <property type="protein sequence ID" value="MBA2779510.1"/>
    <property type="molecule type" value="Genomic_DNA"/>
</dbReference>
<evidence type="ECO:0000313" key="13">
    <source>
        <dbReference type="Proteomes" id="UP000814353"/>
    </source>
</evidence>
<evidence type="ECO:0000259" key="8">
    <source>
        <dbReference type="Pfam" id="PF07559"/>
    </source>
</evidence>
<reference evidence="11 13" key="1">
    <citation type="submission" date="2020-05" db="EMBL/GenBank/DDBJ databases">
        <title>Comparative genomic analysis of denitrifying bacteria from Halomonas genus.</title>
        <authorList>
            <person name="Wang L."/>
            <person name="Shao Z."/>
        </authorList>
    </citation>
    <scope>NUCLEOTIDE SEQUENCE [LARGE SCALE GENOMIC DNA]</scope>
    <source>
        <strain evidence="11 13">DSM 17331</strain>
    </source>
</reference>
<dbReference type="PANTHER" id="PTHR30435:SF1">
    <property type="entry name" value="FLAGELLAR HOOK PROTEIN FLGE"/>
    <property type="match status" value="1"/>
</dbReference>
<gene>
    <name evidence="10" type="ORF">H1D44_11465</name>
    <name evidence="11" type="ORF">HOP48_14480</name>
</gene>
<feature type="domain" description="Flagellar hook protein FlgE/F/G-like D1" evidence="9">
    <location>
        <begin position="76"/>
        <end position="128"/>
    </location>
</feature>
<accession>A0A7V9W1W4</accession>